<feature type="transmembrane region" description="Helical" evidence="1">
    <location>
        <begin position="64"/>
        <end position="82"/>
    </location>
</feature>
<dbReference type="RefSeq" id="XP_018188703.1">
    <property type="nucleotide sequence ID" value="XM_018330964.1"/>
</dbReference>
<evidence type="ECO:0000256" key="2">
    <source>
        <dbReference type="SAM" id="SignalP"/>
    </source>
</evidence>
<sequence length="146" mass="16662">MNICCLSIVSLILYGLINDSFKTPVPAFIIFSIIVVKKVTRSLDSTMSFKCKAILLGKEMTKRYGSFLLLIIWNRAYCSFYISTWLSNAENLYCLPARIHHVDLNIGYMNAKIVNEVLALLLSIFITVIFSFDHLRVGLKNVIFKD</sequence>
<keyword evidence="1" id="KW-1133">Transmembrane helix</keyword>
<feature type="transmembrane region" description="Helical" evidence="1">
    <location>
        <begin position="117"/>
        <end position="135"/>
    </location>
</feature>
<protein>
    <submittedName>
        <fullName evidence="3">Uncharacterized protein</fullName>
    </submittedName>
</protein>
<keyword evidence="1" id="KW-0472">Membrane</keyword>
<keyword evidence="4" id="KW-1185">Reference proteome</keyword>
<dbReference type="AlphaFoldDB" id="A0A165H8W7"/>
<keyword evidence="2" id="KW-0732">Signal</keyword>
<reference evidence="3 4" key="1">
    <citation type="journal article" date="2016" name="Fungal Biol.">
        <title>The genome of Xylona heveae provides a window into fungal endophytism.</title>
        <authorList>
            <person name="Gazis R."/>
            <person name="Kuo A."/>
            <person name="Riley R."/>
            <person name="LaButti K."/>
            <person name="Lipzen A."/>
            <person name="Lin J."/>
            <person name="Amirebrahimi M."/>
            <person name="Hesse C.N."/>
            <person name="Spatafora J.W."/>
            <person name="Henrissat B."/>
            <person name="Hainaut M."/>
            <person name="Grigoriev I.V."/>
            <person name="Hibbett D.S."/>
        </authorList>
    </citation>
    <scope>NUCLEOTIDE SEQUENCE [LARGE SCALE GENOMIC DNA]</scope>
    <source>
        <strain evidence="3 4">TC161</strain>
    </source>
</reference>
<name>A0A165H8W7_XYLHT</name>
<dbReference type="InParanoid" id="A0A165H8W7"/>
<dbReference type="Proteomes" id="UP000076632">
    <property type="component" value="Unassembled WGS sequence"/>
</dbReference>
<evidence type="ECO:0000256" key="1">
    <source>
        <dbReference type="SAM" id="Phobius"/>
    </source>
</evidence>
<proteinExistence type="predicted"/>
<dbReference type="EMBL" id="KV407457">
    <property type="protein sequence ID" value="KZF23148.1"/>
    <property type="molecule type" value="Genomic_DNA"/>
</dbReference>
<feature type="chain" id="PRO_5007858537" evidence="2">
    <location>
        <begin position="28"/>
        <end position="146"/>
    </location>
</feature>
<organism evidence="3 4">
    <name type="scientific">Xylona heveae (strain CBS 132557 / TC161)</name>
    <dbReference type="NCBI Taxonomy" id="1328760"/>
    <lineage>
        <taxon>Eukaryota</taxon>
        <taxon>Fungi</taxon>
        <taxon>Dikarya</taxon>
        <taxon>Ascomycota</taxon>
        <taxon>Pezizomycotina</taxon>
        <taxon>Xylonomycetes</taxon>
        <taxon>Xylonales</taxon>
        <taxon>Xylonaceae</taxon>
        <taxon>Xylona</taxon>
    </lineage>
</organism>
<dbReference type="GeneID" id="28896101"/>
<gene>
    <name evidence="3" type="ORF">L228DRAFT_237742</name>
</gene>
<evidence type="ECO:0000313" key="4">
    <source>
        <dbReference type="Proteomes" id="UP000076632"/>
    </source>
</evidence>
<feature type="signal peptide" evidence="2">
    <location>
        <begin position="1"/>
        <end position="27"/>
    </location>
</feature>
<accession>A0A165H8W7</accession>
<evidence type="ECO:0000313" key="3">
    <source>
        <dbReference type="EMBL" id="KZF23148.1"/>
    </source>
</evidence>
<keyword evidence="1" id="KW-0812">Transmembrane</keyword>